<dbReference type="EMBL" id="ARXV01000002">
    <property type="protein sequence ID" value="KGD66127.1"/>
    <property type="molecule type" value="Genomic_DNA"/>
</dbReference>
<evidence type="ECO:0000313" key="4">
    <source>
        <dbReference type="EMBL" id="KGD66127.1"/>
    </source>
</evidence>
<dbReference type="Pfam" id="PF07916">
    <property type="entry name" value="TraG_N"/>
    <property type="match status" value="1"/>
</dbReference>
<feature type="domain" description="TraG N-terminal Proteobacteria" evidence="3">
    <location>
        <begin position="8"/>
        <end position="494"/>
    </location>
</feature>
<keyword evidence="5" id="KW-1185">Reference proteome</keyword>
<accession>A0A095SNK0</accession>
<dbReference type="AlphaFoldDB" id="A0A095SNK0"/>
<feature type="region of interest" description="Disordered" evidence="1">
    <location>
        <begin position="497"/>
        <end position="522"/>
    </location>
</feature>
<dbReference type="RefSeq" id="WP_035230299.1">
    <property type="nucleotide sequence ID" value="NZ_ARXV01000002.1"/>
</dbReference>
<dbReference type="Proteomes" id="UP000029444">
    <property type="component" value="Unassembled WGS sequence"/>
</dbReference>
<sequence length="522" mass="55978">MSVDSYLELFTSLFGWTFYGILWDVLVSTGIVYLPFLGILIDNWREPAQGGEVGHASGLSLRRMEIELFIALLVVVLAGQPATLTPLNAGTLSYSPPPTLLNPTPTTATVAAPQSTYGTTGFTGSAATVNVPVWWYGVIALSSGLNHAIVQGLPTVADMRTFEQQAHLATIADPRLRQEVSDFFSQCYIPARSKYQAERPNTAAINGILTTYGADDPDWMGAHVYRETAGYYDTLRPANQITGWAYSAARDTEYDPTTPPAWGKPYCKQWWEDGAIGLREKLINEADATSAGFSGLVVAIAPALASEQQNDAVAKTVLTNAPPSWSSNELIANNASGAGLVNTAGSIVKGGLATGGVVTASALFSVTMTAVLQSLPMVQAIMLLGIYALLPLVVVLSRYSIAMMVVGGMAIFTIKFWTVLWYLAMWVDQNLILSMYPDVNVFLQIFANPGEHDAKRMLLNMITTSLYLGLPLLWSGMMAWAGVNIGRSITAATSPLARPADDAGRQGGSLGKMAVSKGMKKK</sequence>
<name>A0A095SNK0_9GAMM</name>
<dbReference type="PATRIC" id="fig|1177154.3.peg.607"/>
<feature type="transmembrane region" description="Helical" evidence="2">
    <location>
        <begin position="458"/>
        <end position="480"/>
    </location>
</feature>
<keyword evidence="2" id="KW-0472">Membrane</keyword>
<feature type="transmembrane region" description="Helical" evidence="2">
    <location>
        <begin position="133"/>
        <end position="150"/>
    </location>
</feature>
<gene>
    <name evidence="4" type="ORF">Y5S_00599</name>
</gene>
<keyword evidence="2" id="KW-0812">Transmembrane</keyword>
<feature type="transmembrane region" description="Helical" evidence="2">
    <location>
        <begin position="68"/>
        <end position="87"/>
    </location>
</feature>
<dbReference type="eggNOG" id="ENOG502Z7QR">
    <property type="taxonomic scope" value="Bacteria"/>
</dbReference>
<feature type="transmembrane region" description="Helical" evidence="2">
    <location>
        <begin position="403"/>
        <end position="424"/>
    </location>
</feature>
<evidence type="ECO:0000256" key="2">
    <source>
        <dbReference type="SAM" id="Phobius"/>
    </source>
</evidence>
<evidence type="ECO:0000256" key="1">
    <source>
        <dbReference type="SAM" id="MobiDB-lite"/>
    </source>
</evidence>
<keyword evidence="2" id="KW-1133">Transmembrane helix</keyword>
<feature type="transmembrane region" description="Helical" evidence="2">
    <location>
        <begin position="352"/>
        <end position="371"/>
    </location>
</feature>
<comment type="caution">
    <text evidence="4">The sequence shown here is derived from an EMBL/GenBank/DDBJ whole genome shotgun (WGS) entry which is preliminary data.</text>
</comment>
<dbReference type="OrthoDB" id="5645662at2"/>
<evidence type="ECO:0000259" key="3">
    <source>
        <dbReference type="Pfam" id="PF07916"/>
    </source>
</evidence>
<protein>
    <submittedName>
        <fullName evidence="4">TraG-like protein</fullName>
    </submittedName>
</protein>
<feature type="transmembrane region" description="Helical" evidence="2">
    <location>
        <begin position="377"/>
        <end position="396"/>
    </location>
</feature>
<dbReference type="InterPro" id="IPR012931">
    <property type="entry name" value="TraG_N_Proteobacteria"/>
</dbReference>
<proteinExistence type="predicted"/>
<feature type="transmembrane region" description="Helical" evidence="2">
    <location>
        <begin position="20"/>
        <end position="41"/>
    </location>
</feature>
<reference evidence="4 5" key="1">
    <citation type="submission" date="2012-09" db="EMBL/GenBank/DDBJ databases">
        <title>Genome Sequence of alkane-degrading Bacterium Alcanivorax sp. 19-m-6.</title>
        <authorList>
            <person name="Lai Q."/>
            <person name="Shao Z."/>
        </authorList>
    </citation>
    <scope>NUCLEOTIDE SEQUENCE [LARGE SCALE GENOMIC DNA]</scope>
    <source>
        <strain evidence="4 5">19-m-6</strain>
    </source>
</reference>
<organism evidence="4 5">
    <name type="scientific">Alcanivorax nanhaiticus</name>
    <dbReference type="NCBI Taxonomy" id="1177154"/>
    <lineage>
        <taxon>Bacteria</taxon>
        <taxon>Pseudomonadati</taxon>
        <taxon>Pseudomonadota</taxon>
        <taxon>Gammaproteobacteria</taxon>
        <taxon>Oceanospirillales</taxon>
        <taxon>Alcanivoracaceae</taxon>
        <taxon>Alcanivorax</taxon>
    </lineage>
</organism>
<dbReference type="STRING" id="1177154.Y5S_00599"/>
<evidence type="ECO:0000313" key="5">
    <source>
        <dbReference type="Proteomes" id="UP000029444"/>
    </source>
</evidence>